<dbReference type="GO" id="GO:0033615">
    <property type="term" value="P:mitochondrial proton-transporting ATP synthase complex assembly"/>
    <property type="evidence" value="ECO:0007669"/>
    <property type="project" value="TreeGrafter"/>
</dbReference>
<feature type="compositionally biased region" description="Low complexity" evidence="9">
    <location>
        <begin position="126"/>
        <end position="147"/>
    </location>
</feature>
<evidence type="ECO:0000256" key="2">
    <source>
        <dbReference type="ARBA" id="ARBA00009915"/>
    </source>
</evidence>
<dbReference type="EC" id="3.4.24.-" evidence="8"/>
<evidence type="ECO:0000256" key="3">
    <source>
        <dbReference type="ARBA" id="ARBA00014615"/>
    </source>
</evidence>
<dbReference type="GO" id="GO:0034982">
    <property type="term" value="P:mitochondrial protein processing"/>
    <property type="evidence" value="ECO:0007669"/>
    <property type="project" value="TreeGrafter"/>
</dbReference>
<comment type="function">
    <text evidence="8">Has a dual role in the assembly of mitochondrial ATPase.</text>
</comment>
<evidence type="ECO:0000256" key="9">
    <source>
        <dbReference type="SAM" id="MobiDB-lite"/>
    </source>
</evidence>
<accession>A0A2X0L0J9</accession>
<keyword evidence="7 8" id="KW-0482">Metalloprotease</keyword>
<dbReference type="GO" id="GO:0046872">
    <property type="term" value="F:metal ion binding"/>
    <property type="evidence" value="ECO:0007669"/>
    <property type="project" value="UniProtKB-KW"/>
</dbReference>
<dbReference type="GO" id="GO:0004222">
    <property type="term" value="F:metalloendopeptidase activity"/>
    <property type="evidence" value="ECO:0007669"/>
    <property type="project" value="InterPro"/>
</dbReference>
<dbReference type="InterPro" id="IPR019165">
    <property type="entry name" value="Peptidase_M76_ATP23"/>
</dbReference>
<evidence type="ECO:0000256" key="5">
    <source>
        <dbReference type="ARBA" id="ARBA00022723"/>
    </source>
</evidence>
<feature type="compositionally biased region" description="Low complexity" evidence="9">
    <location>
        <begin position="43"/>
        <end position="57"/>
    </location>
</feature>
<keyword evidence="11" id="KW-1185">Reference proteome</keyword>
<keyword evidence="6 8" id="KW-0378">Hydrolase</keyword>
<evidence type="ECO:0000313" key="11">
    <source>
        <dbReference type="Proteomes" id="UP000249723"/>
    </source>
</evidence>
<sequence length="316" mass="35216">MASSTPIDPESRSFLATFERWRIAITSLTLPAPGRPSPLRCDASTYASTSASTPSWSDGQIMQPTTTTTTPTSDTTATAAPVSERERKRLVKECKRCKKWTDELARESPIIRFLLMHVALLPPSPSESTPSPSITSSSPSSSSSTSYPIPITCQPCPPTLAGGFCPTLGILLCQNRFMSKAHLQDALAHELIHAYDDRRFDMGKADDWGKDLRKHACTEIRAENLSGDCRFSREFTRRNWTLTKQHQACVRRRATLSVAANPYCKDEQEAQKIVNEVWHSCWPDTRPFDEVSNFRTTSRVGSVGSDPLPFLQTQIY</sequence>
<keyword evidence="8" id="KW-0472">Membrane</keyword>
<feature type="region of interest" description="Disordered" evidence="9">
    <location>
        <begin position="42"/>
        <end position="82"/>
    </location>
</feature>
<feature type="compositionally biased region" description="Low complexity" evidence="9">
    <location>
        <begin position="64"/>
        <end position="81"/>
    </location>
</feature>
<reference evidence="11" key="1">
    <citation type="submission" date="2016-10" db="EMBL/GenBank/DDBJ databases">
        <authorList>
            <person name="Jeantristanb JTB J.-T."/>
            <person name="Ricardo R."/>
        </authorList>
    </citation>
    <scope>NUCLEOTIDE SEQUENCE [LARGE SCALE GENOMIC DNA]</scope>
</reference>
<keyword evidence="4 8" id="KW-0645">Protease</keyword>
<dbReference type="STRING" id="289078.A0A2X0L0J9"/>
<evidence type="ECO:0000313" key="10">
    <source>
        <dbReference type="EMBL" id="SCZ98927.1"/>
    </source>
</evidence>
<dbReference type="AlphaFoldDB" id="A0A2X0L0J9"/>
<keyword evidence="5 8" id="KW-0479">Metal-binding</keyword>
<comment type="subcellular location">
    <subcellularLocation>
        <location evidence="1 8">Mitochondrion inner membrane</location>
        <topology evidence="1 8">Peripheral membrane protein</topology>
        <orientation evidence="1 8">Intermembrane side</orientation>
    </subcellularLocation>
</comment>
<dbReference type="Proteomes" id="UP000249723">
    <property type="component" value="Unassembled WGS sequence"/>
</dbReference>
<keyword evidence="8" id="KW-0999">Mitochondrion inner membrane</keyword>
<dbReference type="Pfam" id="PF09768">
    <property type="entry name" value="Peptidase_M76"/>
    <property type="match status" value="1"/>
</dbReference>
<comment type="similarity">
    <text evidence="2 8">Belongs to the peptidase M76 family.</text>
</comment>
<evidence type="ECO:0000256" key="1">
    <source>
        <dbReference type="ARBA" id="ARBA00004137"/>
    </source>
</evidence>
<dbReference type="PANTHER" id="PTHR21711">
    <property type="entry name" value="MITOCHONDRIAL INNER MEMBRANE PROTEASE"/>
    <property type="match status" value="1"/>
</dbReference>
<proteinExistence type="inferred from homology"/>
<dbReference type="OrthoDB" id="285308at2759"/>
<evidence type="ECO:0000256" key="7">
    <source>
        <dbReference type="ARBA" id="ARBA00023049"/>
    </source>
</evidence>
<evidence type="ECO:0000256" key="4">
    <source>
        <dbReference type="ARBA" id="ARBA00022670"/>
    </source>
</evidence>
<evidence type="ECO:0000256" key="8">
    <source>
        <dbReference type="RuleBase" id="RU364057"/>
    </source>
</evidence>
<gene>
    <name evidence="10" type="ORF">BZ3500_MVSOF-1268-A1-R1_CHR3-1G05714</name>
</gene>
<keyword evidence="8" id="KW-0496">Mitochondrion</keyword>
<evidence type="ECO:0000256" key="6">
    <source>
        <dbReference type="ARBA" id="ARBA00022801"/>
    </source>
</evidence>
<feature type="region of interest" description="Disordered" evidence="9">
    <location>
        <begin position="124"/>
        <end position="147"/>
    </location>
</feature>
<dbReference type="GO" id="GO:0005743">
    <property type="term" value="C:mitochondrial inner membrane"/>
    <property type="evidence" value="ECO:0007669"/>
    <property type="project" value="UniProtKB-SubCell"/>
</dbReference>
<dbReference type="EMBL" id="FMWP01000096">
    <property type="protein sequence ID" value="SCZ98927.1"/>
    <property type="molecule type" value="Genomic_DNA"/>
</dbReference>
<protein>
    <recommendedName>
        <fullName evidence="3 8">Mitochondrial inner membrane protease ATP23</fullName>
        <ecNumber evidence="8">3.4.24.-</ecNumber>
    </recommendedName>
</protein>
<organism evidence="10 11">
    <name type="scientific">Microbotryum saponariae</name>
    <dbReference type="NCBI Taxonomy" id="289078"/>
    <lineage>
        <taxon>Eukaryota</taxon>
        <taxon>Fungi</taxon>
        <taxon>Dikarya</taxon>
        <taxon>Basidiomycota</taxon>
        <taxon>Pucciniomycotina</taxon>
        <taxon>Microbotryomycetes</taxon>
        <taxon>Microbotryales</taxon>
        <taxon>Microbotryaceae</taxon>
        <taxon>Microbotryum</taxon>
    </lineage>
</organism>
<name>A0A2X0L0J9_9BASI</name>
<dbReference type="PANTHER" id="PTHR21711:SF0">
    <property type="entry name" value="MITOCHONDRIAL INNER MEMBRANE PROTEASE ATP23 HOMOLOG"/>
    <property type="match status" value="1"/>
</dbReference>